<proteinExistence type="predicted"/>
<keyword evidence="2" id="KW-1185">Reference proteome</keyword>
<dbReference type="GeneID" id="41956617"/>
<dbReference type="PANTHER" id="PTHR28094">
    <property type="entry name" value="MEIOTICALLY UP-REGULATED GENE 113 PROTEIN"/>
    <property type="match status" value="1"/>
</dbReference>
<evidence type="ECO:0000259" key="1">
    <source>
        <dbReference type="SMART" id="SM00974"/>
    </source>
</evidence>
<feature type="domain" description="Bacteriophage T5 Orf172 DNA-binding" evidence="1">
    <location>
        <begin position="80"/>
        <end position="168"/>
    </location>
</feature>
<sequence>MSTRAPFLQEYTQEDDVKPRRPIPHIFSPFWHGTDSNYETTNRDIRAMISKPLSGDEQRTADSGGGYVYVFCLPVDEAVSPPTRHVKIGMTTRSVPDRMRRIASACRYEPSAVCSVSTRYPLRVERLCHAQLRGRRRRESPSCPGCGRAHREWFEVGPPEAERVVCFWSEWMEHTEPYNEGTGELKSEWSERLGEVQVCDEPSRCWGLFCNDADVMMRGRVAKHETTV</sequence>
<reference evidence="3" key="3">
    <citation type="submission" date="2025-08" db="UniProtKB">
        <authorList>
            <consortium name="RefSeq"/>
        </authorList>
    </citation>
    <scope>IDENTIFICATION</scope>
    <source>
        <strain evidence="3">NI907</strain>
    </source>
</reference>
<gene>
    <name evidence="3" type="ORF">PgNI_01632</name>
</gene>
<reference evidence="3" key="2">
    <citation type="submission" date="2019-10" db="EMBL/GenBank/DDBJ databases">
        <authorList>
            <consortium name="NCBI Genome Project"/>
        </authorList>
    </citation>
    <scope>NUCLEOTIDE SEQUENCE</scope>
    <source>
        <strain evidence="3">NI907</strain>
    </source>
</reference>
<dbReference type="RefSeq" id="XP_030987765.1">
    <property type="nucleotide sequence ID" value="XM_031121704.1"/>
</dbReference>
<dbReference type="Pfam" id="PF10544">
    <property type="entry name" value="T5orf172"/>
    <property type="match status" value="1"/>
</dbReference>
<dbReference type="Proteomes" id="UP000515153">
    <property type="component" value="Unplaced"/>
</dbReference>
<dbReference type="SMART" id="SM00974">
    <property type="entry name" value="T5orf172"/>
    <property type="match status" value="1"/>
</dbReference>
<evidence type="ECO:0000313" key="2">
    <source>
        <dbReference type="Proteomes" id="UP000515153"/>
    </source>
</evidence>
<dbReference type="AlphaFoldDB" id="A0A6P8BKM4"/>
<reference evidence="3" key="1">
    <citation type="journal article" date="2019" name="Mol. Biol. Evol.">
        <title>Blast fungal genomes show frequent chromosomal changes, gene gains and losses, and effector gene turnover.</title>
        <authorList>
            <person name="Gomez Luciano L.B."/>
            <person name="Jason Tsai I."/>
            <person name="Chuma I."/>
            <person name="Tosa Y."/>
            <person name="Chen Y.H."/>
            <person name="Li J.Y."/>
            <person name="Li M.Y."/>
            <person name="Jade Lu M.Y."/>
            <person name="Nakayashiki H."/>
            <person name="Li W.H."/>
        </authorList>
    </citation>
    <scope>NUCLEOTIDE SEQUENCE</scope>
    <source>
        <strain evidence="3">NI907</strain>
    </source>
</reference>
<evidence type="ECO:0000313" key="3">
    <source>
        <dbReference type="RefSeq" id="XP_030987765.1"/>
    </source>
</evidence>
<name>A0A6P8BKM4_PYRGI</name>
<dbReference type="InterPro" id="IPR018306">
    <property type="entry name" value="Phage_T5_Orf172_DNA-bd"/>
</dbReference>
<dbReference type="InterPro" id="IPR053006">
    <property type="entry name" value="Meiosis_regulatory"/>
</dbReference>
<dbReference type="KEGG" id="pgri:PgNI_01632"/>
<organism evidence="2 3">
    <name type="scientific">Pyricularia grisea</name>
    <name type="common">Crabgrass-specific blast fungus</name>
    <name type="synonym">Magnaporthe grisea</name>
    <dbReference type="NCBI Taxonomy" id="148305"/>
    <lineage>
        <taxon>Eukaryota</taxon>
        <taxon>Fungi</taxon>
        <taxon>Dikarya</taxon>
        <taxon>Ascomycota</taxon>
        <taxon>Pezizomycotina</taxon>
        <taxon>Sordariomycetes</taxon>
        <taxon>Sordariomycetidae</taxon>
        <taxon>Magnaporthales</taxon>
        <taxon>Pyriculariaceae</taxon>
        <taxon>Pyricularia</taxon>
    </lineage>
</organism>
<protein>
    <recommendedName>
        <fullName evidence="1">Bacteriophage T5 Orf172 DNA-binding domain-containing protein</fullName>
    </recommendedName>
</protein>
<dbReference type="PANTHER" id="PTHR28094:SF1">
    <property type="entry name" value="MEIOTICALLY UP-REGULATED GENE 113 PROTEIN"/>
    <property type="match status" value="1"/>
</dbReference>
<accession>A0A6P8BKM4</accession>